<dbReference type="PANTHER" id="PTHR33406:SF11">
    <property type="entry name" value="MEMBRANE PROTEIN SCO6666-RELATED"/>
    <property type="match status" value="1"/>
</dbReference>
<evidence type="ECO:0000256" key="5">
    <source>
        <dbReference type="ARBA" id="ARBA00022989"/>
    </source>
</evidence>
<evidence type="ECO:0000313" key="10">
    <source>
        <dbReference type="EMBL" id="PWD51897.1"/>
    </source>
</evidence>
<feature type="transmembrane region" description="Helical" evidence="8">
    <location>
        <begin position="265"/>
        <end position="295"/>
    </location>
</feature>
<keyword evidence="4 8" id="KW-0812">Transmembrane</keyword>
<sequence>MARLLHRLGTGTHRRRVPVIIVWLLVLAGAGMGAATLSGETTTSFSLPGQESTEATEVLVREFGSSGTGTASARVVVATEDGGPLTSEANAAGVAALVDRLAGLPGVVAATDPLEAATATVSPDGSTAFSTVTYDVGTTDLTSDQRVALAEALDAGREAGLVVEMTGDAAQAEVGGHSAELIGIVVAAIVLVLTYGALGVAGMNLATALVGVGVGVLGIQIATGFLDLSASTPLLASMLGLAVGIDYALFIISRYRSELRGGADVAAAVATAVATAGSAVVTAGLTVVIALVGLFVTGIPFLAQMGVAASATIVIAVLVATTLVPACLSLLGRRALPRRERATEADTAPGPVNAPAGEQDRPAAARGRGFYRGWIGLVTRRRLPALLLSVGVLAVLAVPALDLRTTLIVAPVPDSTQDRAEELLADAFGEGFNGPLTVLYEGPGSGQDAAAAVAAIGELPGVTSVAGPVPNPTGNAALLTVLPEHGPTSAETEALVGDLRELVHAQTDGAVYVTGQTAIGVDVTRAVNEALPLYLSLVVGLAFVLLVLIFRSLVVPLLGVLGFLLSIGAALGASVAIFQWGWLSSLFQIEATGPLIALTPILMIGILFGLAMDYQIFLVSRMHEMHGRGLATTAAVQAGFRHTAPVVVAAAVIMFAVFAGFFPGADATLKSIAFALAAGIVFDAFVVRMVLVPAAMALLGERTWWLPRWLHRLPKLDVEGAELDAATTERQERGEPSLV</sequence>
<dbReference type="Pfam" id="PF03176">
    <property type="entry name" value="MMPL"/>
    <property type="match status" value="2"/>
</dbReference>
<feature type="transmembrane region" description="Helical" evidence="8">
    <location>
        <begin position="674"/>
        <end position="699"/>
    </location>
</feature>
<feature type="transmembrane region" description="Helical" evidence="8">
    <location>
        <begin position="232"/>
        <end position="253"/>
    </location>
</feature>
<dbReference type="Proteomes" id="UP000245166">
    <property type="component" value="Unassembled WGS sequence"/>
</dbReference>
<dbReference type="Gene3D" id="1.20.1640.10">
    <property type="entry name" value="Multidrug efflux transporter AcrB transmembrane domain"/>
    <property type="match status" value="2"/>
</dbReference>
<evidence type="ECO:0000256" key="4">
    <source>
        <dbReference type="ARBA" id="ARBA00022692"/>
    </source>
</evidence>
<dbReference type="GO" id="GO:0005886">
    <property type="term" value="C:plasma membrane"/>
    <property type="evidence" value="ECO:0007669"/>
    <property type="project" value="UniProtKB-SubCell"/>
</dbReference>
<feature type="transmembrane region" description="Helical" evidence="8">
    <location>
        <begin position="205"/>
        <end position="226"/>
    </location>
</feature>
<feature type="transmembrane region" description="Helical" evidence="8">
    <location>
        <begin position="383"/>
        <end position="401"/>
    </location>
</feature>
<protein>
    <submittedName>
        <fullName evidence="10">MMPL family transporter</fullName>
    </submittedName>
</protein>
<organism evidence="10 11">
    <name type="scientific">Serinibacter arcticus</name>
    <dbReference type="NCBI Taxonomy" id="1655435"/>
    <lineage>
        <taxon>Bacteria</taxon>
        <taxon>Bacillati</taxon>
        <taxon>Actinomycetota</taxon>
        <taxon>Actinomycetes</taxon>
        <taxon>Micrococcales</taxon>
        <taxon>Beutenbergiaceae</taxon>
        <taxon>Serinibacter</taxon>
    </lineage>
</organism>
<proteinExistence type="inferred from homology"/>
<evidence type="ECO:0000256" key="1">
    <source>
        <dbReference type="ARBA" id="ARBA00004651"/>
    </source>
</evidence>
<comment type="subcellular location">
    <subcellularLocation>
        <location evidence="1">Cell membrane</location>
        <topology evidence="1">Multi-pass membrane protein</topology>
    </subcellularLocation>
</comment>
<feature type="transmembrane region" description="Helical" evidence="8">
    <location>
        <begin position="531"/>
        <end position="550"/>
    </location>
</feature>
<dbReference type="PROSITE" id="PS50156">
    <property type="entry name" value="SSD"/>
    <property type="match status" value="1"/>
</dbReference>
<evidence type="ECO:0000256" key="3">
    <source>
        <dbReference type="ARBA" id="ARBA00022475"/>
    </source>
</evidence>
<dbReference type="InterPro" id="IPR000731">
    <property type="entry name" value="SSD"/>
</dbReference>
<dbReference type="EMBL" id="PYHR01000002">
    <property type="protein sequence ID" value="PWD51897.1"/>
    <property type="molecule type" value="Genomic_DNA"/>
</dbReference>
<reference evidence="10 11" key="1">
    <citation type="submission" date="2018-03" db="EMBL/GenBank/DDBJ databases">
        <title>Genome assembly of novel Miniimonas species PCH200.</title>
        <authorList>
            <person name="Thakur V."/>
            <person name="Kumar V."/>
            <person name="Singh D."/>
        </authorList>
    </citation>
    <scope>NUCLEOTIDE SEQUENCE [LARGE SCALE GENOMIC DNA]</scope>
    <source>
        <strain evidence="10 11">PCH200</strain>
    </source>
</reference>
<dbReference type="AlphaFoldDB" id="A0A2U1ZY29"/>
<evidence type="ECO:0000256" key="2">
    <source>
        <dbReference type="ARBA" id="ARBA00010157"/>
    </source>
</evidence>
<dbReference type="InterPro" id="IPR004869">
    <property type="entry name" value="MMPL_dom"/>
</dbReference>
<dbReference type="SUPFAM" id="SSF82866">
    <property type="entry name" value="Multidrug efflux transporter AcrB transmembrane domain"/>
    <property type="match status" value="2"/>
</dbReference>
<keyword evidence="11" id="KW-1185">Reference proteome</keyword>
<evidence type="ECO:0000259" key="9">
    <source>
        <dbReference type="PROSITE" id="PS50156"/>
    </source>
</evidence>
<evidence type="ECO:0000256" key="6">
    <source>
        <dbReference type="ARBA" id="ARBA00023136"/>
    </source>
</evidence>
<feature type="domain" description="SSD" evidence="9">
    <location>
        <begin position="181"/>
        <end position="330"/>
    </location>
</feature>
<feature type="transmembrane region" description="Helical" evidence="8">
    <location>
        <begin position="307"/>
        <end position="331"/>
    </location>
</feature>
<dbReference type="RefSeq" id="WP_109230278.1">
    <property type="nucleotide sequence ID" value="NZ_PYHR01000002.1"/>
</dbReference>
<evidence type="ECO:0000256" key="7">
    <source>
        <dbReference type="SAM" id="MobiDB-lite"/>
    </source>
</evidence>
<keyword evidence="6 8" id="KW-0472">Membrane</keyword>
<feature type="region of interest" description="Disordered" evidence="7">
    <location>
        <begin position="340"/>
        <end position="361"/>
    </location>
</feature>
<dbReference type="InterPro" id="IPR050545">
    <property type="entry name" value="Mycobact_MmpL"/>
</dbReference>
<gene>
    <name evidence="10" type="ORF">C8046_15860</name>
</gene>
<feature type="transmembrane region" description="Helical" evidence="8">
    <location>
        <begin position="640"/>
        <end position="662"/>
    </location>
</feature>
<comment type="caution">
    <text evidence="10">The sequence shown here is derived from an EMBL/GenBank/DDBJ whole genome shotgun (WGS) entry which is preliminary data.</text>
</comment>
<feature type="transmembrane region" description="Helical" evidence="8">
    <location>
        <begin position="181"/>
        <end position="198"/>
    </location>
</feature>
<keyword evidence="3" id="KW-1003">Cell membrane</keyword>
<feature type="transmembrane region" description="Helical" evidence="8">
    <location>
        <begin position="557"/>
        <end position="583"/>
    </location>
</feature>
<keyword evidence="5 8" id="KW-1133">Transmembrane helix</keyword>
<evidence type="ECO:0000313" key="11">
    <source>
        <dbReference type="Proteomes" id="UP000245166"/>
    </source>
</evidence>
<dbReference type="OrthoDB" id="7051771at2"/>
<feature type="transmembrane region" description="Helical" evidence="8">
    <location>
        <begin position="595"/>
        <end position="619"/>
    </location>
</feature>
<accession>A0A2U1ZY29</accession>
<dbReference type="PANTHER" id="PTHR33406">
    <property type="entry name" value="MEMBRANE PROTEIN MJ1562-RELATED"/>
    <property type="match status" value="1"/>
</dbReference>
<evidence type="ECO:0000256" key="8">
    <source>
        <dbReference type="SAM" id="Phobius"/>
    </source>
</evidence>
<name>A0A2U1ZY29_9MICO</name>
<comment type="similarity">
    <text evidence="2">Belongs to the resistance-nodulation-cell division (RND) (TC 2.A.6) family. MmpL subfamily.</text>
</comment>